<reference evidence="2" key="1">
    <citation type="journal article" date="2019" name="Int. J. Syst. Evol. Microbiol.">
        <title>The Global Catalogue of Microorganisms (GCM) 10K type strain sequencing project: providing services to taxonomists for standard genome sequencing and annotation.</title>
        <authorList>
            <consortium name="The Broad Institute Genomics Platform"/>
            <consortium name="The Broad Institute Genome Sequencing Center for Infectious Disease"/>
            <person name="Wu L."/>
            <person name="Ma J."/>
        </authorList>
    </citation>
    <scope>NUCLEOTIDE SEQUENCE [LARGE SCALE GENOMIC DNA]</scope>
    <source>
        <strain evidence="2">JCM 17983</strain>
    </source>
</reference>
<organism evidence="1 2">
    <name type="scientific">Actinomycetospora straminea</name>
    <dbReference type="NCBI Taxonomy" id="663607"/>
    <lineage>
        <taxon>Bacteria</taxon>
        <taxon>Bacillati</taxon>
        <taxon>Actinomycetota</taxon>
        <taxon>Actinomycetes</taxon>
        <taxon>Pseudonocardiales</taxon>
        <taxon>Pseudonocardiaceae</taxon>
        <taxon>Actinomycetospora</taxon>
    </lineage>
</organism>
<dbReference type="EMBL" id="BAABHQ010000010">
    <property type="protein sequence ID" value="GAA4882566.1"/>
    <property type="molecule type" value="Genomic_DNA"/>
</dbReference>
<proteinExistence type="predicted"/>
<comment type="caution">
    <text evidence="1">The sequence shown here is derived from an EMBL/GenBank/DDBJ whole genome shotgun (WGS) entry which is preliminary data.</text>
</comment>
<keyword evidence="2" id="KW-1185">Reference proteome</keyword>
<gene>
    <name evidence="1" type="ORF">GCM10023203_37820</name>
</gene>
<evidence type="ECO:0000313" key="2">
    <source>
        <dbReference type="Proteomes" id="UP001500457"/>
    </source>
</evidence>
<name>A0ABP9EMV9_9PSEU</name>
<sequence>MNEWVTASQTEPAVSQRVVRLWNSVPESQGSSFKGSRGEALRSQITFEPVDHVIGRSRGHQFGLG</sequence>
<evidence type="ECO:0000313" key="1">
    <source>
        <dbReference type="EMBL" id="GAA4882566.1"/>
    </source>
</evidence>
<protein>
    <submittedName>
        <fullName evidence="1">Uncharacterized protein</fullName>
    </submittedName>
</protein>
<accession>A0ABP9EMV9</accession>
<dbReference type="Proteomes" id="UP001500457">
    <property type="component" value="Unassembled WGS sequence"/>
</dbReference>